<comment type="caution">
    <text evidence="3">The sequence shown here is derived from an EMBL/GenBank/DDBJ whole genome shotgun (WGS) entry which is preliminary data.</text>
</comment>
<evidence type="ECO:0000256" key="1">
    <source>
        <dbReference type="SAM" id="Phobius"/>
    </source>
</evidence>
<feature type="chain" id="PRO_5039910586" evidence="2">
    <location>
        <begin position="21"/>
        <end position="430"/>
    </location>
</feature>
<proteinExistence type="predicted"/>
<reference evidence="3" key="1">
    <citation type="submission" date="2021-03" db="EMBL/GenBank/DDBJ databases">
        <title>Chromosome level genome of the anhydrobiotic midge Polypedilum vanderplanki.</title>
        <authorList>
            <person name="Yoshida Y."/>
            <person name="Kikawada T."/>
            <person name="Gusev O."/>
        </authorList>
    </citation>
    <scope>NUCLEOTIDE SEQUENCE</scope>
    <source>
        <strain evidence="3">NIAS01</strain>
        <tissue evidence="3">Whole body or cell culture</tissue>
    </source>
</reference>
<evidence type="ECO:0000256" key="2">
    <source>
        <dbReference type="SAM" id="SignalP"/>
    </source>
</evidence>
<keyword evidence="4" id="KW-1185">Reference proteome</keyword>
<name>A0A9J6CMV3_POLVA</name>
<dbReference type="AlphaFoldDB" id="A0A9J6CMV3"/>
<dbReference type="EMBL" id="JADBJN010000001">
    <property type="protein sequence ID" value="KAG5683618.1"/>
    <property type="molecule type" value="Genomic_DNA"/>
</dbReference>
<keyword evidence="2" id="KW-0732">Signal</keyword>
<evidence type="ECO:0000313" key="4">
    <source>
        <dbReference type="Proteomes" id="UP001107558"/>
    </source>
</evidence>
<keyword evidence="1" id="KW-0812">Transmembrane</keyword>
<dbReference type="Proteomes" id="UP001107558">
    <property type="component" value="Chromosome 1"/>
</dbReference>
<sequence>MKLINQVLSGVIVLLSVAWCQLVDEYVDINCEYRRIGSVCDCQYSPELMKLPLLTGNHRSIEVYNCEHLMIPADSLNDLAQLNILKFENITELKIYEYSFNSTGNRPSIRIEFNNCSIPSLPEHFFKGRLDEIIIRNSNISHIRMFALTGLYGEITNFKIINSIIGQVDTQAFRKLSIEHLEIAHTTFLRNTVSKTFYDCHIKNIFIENSRFSMLMSNAFDVKEVERFQIIDSSFGFIESEAFIFDIADRAIFQNNTVEMMHRNAFKGIKMNTNVPRLRTGNVYFEFHNNHINFIHPVDDMSFGPSIQLQLSKLYFRDPQNCDSVNRIYETKFFNDNAHAIFVRLENEDENFNSISYLSERCRDDSKWFLYLLIATAVIVFLAILIPAICCYLRYRRKKHLDIIMPEPRTYRQTQIVMQIENTGLMKTDF</sequence>
<evidence type="ECO:0000313" key="3">
    <source>
        <dbReference type="EMBL" id="KAG5683618.1"/>
    </source>
</evidence>
<feature type="transmembrane region" description="Helical" evidence="1">
    <location>
        <begin position="368"/>
        <end position="395"/>
    </location>
</feature>
<keyword evidence="1" id="KW-1133">Transmembrane helix</keyword>
<keyword evidence="1" id="KW-0472">Membrane</keyword>
<feature type="signal peptide" evidence="2">
    <location>
        <begin position="1"/>
        <end position="20"/>
    </location>
</feature>
<dbReference type="OrthoDB" id="6360013at2759"/>
<protein>
    <submittedName>
        <fullName evidence="3">Uncharacterized protein</fullName>
    </submittedName>
</protein>
<accession>A0A9J6CMV3</accession>
<organism evidence="3 4">
    <name type="scientific">Polypedilum vanderplanki</name>
    <name type="common">Sleeping chironomid midge</name>
    <dbReference type="NCBI Taxonomy" id="319348"/>
    <lineage>
        <taxon>Eukaryota</taxon>
        <taxon>Metazoa</taxon>
        <taxon>Ecdysozoa</taxon>
        <taxon>Arthropoda</taxon>
        <taxon>Hexapoda</taxon>
        <taxon>Insecta</taxon>
        <taxon>Pterygota</taxon>
        <taxon>Neoptera</taxon>
        <taxon>Endopterygota</taxon>
        <taxon>Diptera</taxon>
        <taxon>Nematocera</taxon>
        <taxon>Chironomoidea</taxon>
        <taxon>Chironomidae</taxon>
        <taxon>Chironominae</taxon>
        <taxon>Polypedilum</taxon>
        <taxon>Polypedilum</taxon>
    </lineage>
</organism>
<gene>
    <name evidence="3" type="ORF">PVAND_012891</name>
</gene>